<proteinExistence type="predicted"/>
<dbReference type="Proteomes" id="UP000326780">
    <property type="component" value="Chromosome"/>
</dbReference>
<gene>
    <name evidence="1" type="ORF">GFK26_10630</name>
</gene>
<name>A0A5Q0MG84_VARPD</name>
<evidence type="ECO:0000313" key="1">
    <source>
        <dbReference type="EMBL" id="QFZ87555.1"/>
    </source>
</evidence>
<sequence length="60" mass="5842">MWKIVVGFVIFAAIALYVISMGGDKIDMSGEKHGGDTTHAPAAPAAAGASAPAAAASAAK</sequence>
<accession>A0A5Q0MG84</accession>
<dbReference type="EMBL" id="CP045644">
    <property type="protein sequence ID" value="QFZ87555.1"/>
    <property type="molecule type" value="Genomic_DNA"/>
</dbReference>
<reference evidence="1 2" key="1">
    <citation type="submission" date="2019-10" db="EMBL/GenBank/DDBJ databases">
        <title>Complete genome sequence of Variovorax paradoxus 5C-2.</title>
        <authorList>
            <person name="Gogoleva N.E."/>
            <person name="Balkin A.S."/>
        </authorList>
    </citation>
    <scope>NUCLEOTIDE SEQUENCE [LARGE SCALE GENOMIC DNA]</scope>
    <source>
        <strain evidence="1 2">5C-2</strain>
    </source>
</reference>
<dbReference type="RefSeq" id="WP_153285922.1">
    <property type="nucleotide sequence ID" value="NZ_CP045644.1"/>
</dbReference>
<protein>
    <submittedName>
        <fullName evidence="1">Uncharacterized protein</fullName>
    </submittedName>
</protein>
<dbReference type="AlphaFoldDB" id="A0A5Q0MG84"/>
<organism evidence="1 2">
    <name type="scientific">Variovorax paradoxus</name>
    <dbReference type="NCBI Taxonomy" id="34073"/>
    <lineage>
        <taxon>Bacteria</taxon>
        <taxon>Pseudomonadati</taxon>
        <taxon>Pseudomonadota</taxon>
        <taxon>Betaproteobacteria</taxon>
        <taxon>Burkholderiales</taxon>
        <taxon>Comamonadaceae</taxon>
        <taxon>Variovorax</taxon>
    </lineage>
</organism>
<evidence type="ECO:0000313" key="2">
    <source>
        <dbReference type="Proteomes" id="UP000326780"/>
    </source>
</evidence>